<organism evidence="1 2">
    <name type="scientific">Algoriphagus antarcticus</name>
    <dbReference type="NCBI Taxonomy" id="238540"/>
    <lineage>
        <taxon>Bacteria</taxon>
        <taxon>Pseudomonadati</taxon>
        <taxon>Bacteroidota</taxon>
        <taxon>Cytophagia</taxon>
        <taxon>Cytophagales</taxon>
        <taxon>Cyclobacteriaceae</taxon>
        <taxon>Algoriphagus</taxon>
    </lineage>
</organism>
<evidence type="ECO:0000313" key="2">
    <source>
        <dbReference type="Proteomes" id="UP000256405"/>
    </source>
</evidence>
<dbReference type="AlphaFoldDB" id="A0A3E0DZQ9"/>
<proteinExistence type="predicted"/>
<dbReference type="Proteomes" id="UP000256405">
    <property type="component" value="Unassembled WGS sequence"/>
</dbReference>
<keyword evidence="2" id="KW-1185">Reference proteome</keyword>
<reference evidence="1 2" key="1">
    <citation type="submission" date="2018-08" db="EMBL/GenBank/DDBJ databases">
        <title>Genomic Encyclopedia of Archaeal and Bacterial Type Strains, Phase II (KMG-II): from individual species to whole genera.</title>
        <authorList>
            <person name="Goeker M."/>
        </authorList>
    </citation>
    <scope>NUCLEOTIDE SEQUENCE [LARGE SCALE GENOMIC DNA]</scope>
    <source>
        <strain evidence="1 2">DSM 15986</strain>
    </source>
</reference>
<gene>
    <name evidence="1" type="ORF">C8N25_104171</name>
</gene>
<dbReference type="EMBL" id="QUNF01000004">
    <property type="protein sequence ID" value="REG91557.1"/>
    <property type="molecule type" value="Genomic_DNA"/>
</dbReference>
<name>A0A3E0DZQ9_9BACT</name>
<evidence type="ECO:0000313" key="1">
    <source>
        <dbReference type="EMBL" id="REG91557.1"/>
    </source>
</evidence>
<accession>A0A3E0DZQ9</accession>
<protein>
    <submittedName>
        <fullName evidence="1">Uncharacterized protein</fullName>
    </submittedName>
</protein>
<sequence length="38" mass="4181">MIGVAKFSKLIYLEVSFISCKRKTEGLKQFMTLGKAGG</sequence>
<comment type="caution">
    <text evidence="1">The sequence shown here is derived from an EMBL/GenBank/DDBJ whole genome shotgun (WGS) entry which is preliminary data.</text>
</comment>